<feature type="region of interest" description="Disordered" evidence="13">
    <location>
        <begin position="500"/>
        <end position="522"/>
    </location>
</feature>
<keyword evidence="9" id="KW-0653">Protein transport</keyword>
<dbReference type="GO" id="GO:0000423">
    <property type="term" value="P:mitophagy"/>
    <property type="evidence" value="ECO:0007669"/>
    <property type="project" value="TreeGrafter"/>
</dbReference>
<feature type="compositionally biased region" description="Low complexity" evidence="13">
    <location>
        <begin position="636"/>
        <end position="648"/>
    </location>
</feature>
<feature type="compositionally biased region" description="Basic and acidic residues" evidence="13">
    <location>
        <begin position="786"/>
        <end position="806"/>
    </location>
</feature>
<dbReference type="Proteomes" id="UP000217199">
    <property type="component" value="Unassembled WGS sequence"/>
</dbReference>
<feature type="compositionally biased region" description="Pro residues" evidence="13">
    <location>
        <begin position="7"/>
        <end position="18"/>
    </location>
</feature>
<dbReference type="AlphaFoldDB" id="A0A286UPV6"/>
<evidence type="ECO:0000256" key="8">
    <source>
        <dbReference type="ARBA" id="ARBA00022807"/>
    </source>
</evidence>
<feature type="domain" description="Peptidase C54 catalytic" evidence="14">
    <location>
        <begin position="312"/>
        <end position="718"/>
    </location>
</feature>
<dbReference type="SUPFAM" id="SSF54001">
    <property type="entry name" value="Cysteine proteinases"/>
    <property type="match status" value="1"/>
</dbReference>
<protein>
    <recommendedName>
        <fullName evidence="12">Autophagy-related protein 4</fullName>
    </recommendedName>
</protein>
<dbReference type="GO" id="GO:0000045">
    <property type="term" value="P:autophagosome assembly"/>
    <property type="evidence" value="ECO:0007669"/>
    <property type="project" value="TreeGrafter"/>
</dbReference>
<evidence type="ECO:0000256" key="12">
    <source>
        <dbReference type="ARBA" id="ARBA00030240"/>
    </source>
</evidence>
<evidence type="ECO:0000256" key="7">
    <source>
        <dbReference type="ARBA" id="ARBA00022801"/>
    </source>
</evidence>
<evidence type="ECO:0000313" key="15">
    <source>
        <dbReference type="EMBL" id="PAV21612.1"/>
    </source>
</evidence>
<accession>A0A286UPV6</accession>
<feature type="compositionally biased region" description="Low complexity" evidence="13">
    <location>
        <begin position="48"/>
        <end position="76"/>
    </location>
</feature>
<comment type="similarity">
    <text evidence="3">Belongs to the peptidase C54 family.</text>
</comment>
<dbReference type="InterPro" id="IPR005078">
    <property type="entry name" value="Peptidase_C54"/>
</dbReference>
<evidence type="ECO:0000256" key="3">
    <source>
        <dbReference type="ARBA" id="ARBA00010958"/>
    </source>
</evidence>
<proteinExistence type="inferred from homology"/>
<comment type="caution">
    <text evidence="15">The sequence shown here is derived from an EMBL/GenBank/DDBJ whole genome shotgun (WGS) entry which is preliminary data.</text>
</comment>
<keyword evidence="10" id="KW-0072">Autophagy</keyword>
<evidence type="ECO:0000256" key="2">
    <source>
        <dbReference type="ARBA" id="ARBA00004496"/>
    </source>
</evidence>
<feature type="compositionally biased region" description="Acidic residues" evidence="13">
    <location>
        <begin position="840"/>
        <end position="851"/>
    </location>
</feature>
<dbReference type="InterPro" id="IPR038765">
    <property type="entry name" value="Papain-like_cys_pep_sf"/>
</dbReference>
<dbReference type="InterPro" id="IPR046792">
    <property type="entry name" value="Peptidase_C54_cat"/>
</dbReference>
<feature type="region of interest" description="Disordered" evidence="13">
    <location>
        <begin position="250"/>
        <end position="302"/>
    </location>
</feature>
<evidence type="ECO:0000256" key="6">
    <source>
        <dbReference type="ARBA" id="ARBA00022670"/>
    </source>
</evidence>
<comment type="subcellular location">
    <subcellularLocation>
        <location evidence="2">Cytoplasm</location>
    </subcellularLocation>
    <subcellularLocation>
        <location evidence="1">Preautophagosomal structure</location>
    </subcellularLocation>
</comment>
<evidence type="ECO:0000256" key="1">
    <source>
        <dbReference type="ARBA" id="ARBA00004329"/>
    </source>
</evidence>
<feature type="compositionally biased region" description="Polar residues" evidence="13">
    <location>
        <begin position="893"/>
        <end position="903"/>
    </location>
</feature>
<keyword evidence="16" id="KW-1185">Reference proteome</keyword>
<dbReference type="GO" id="GO:0015031">
    <property type="term" value="P:protein transport"/>
    <property type="evidence" value="ECO:0007669"/>
    <property type="project" value="UniProtKB-KW"/>
</dbReference>
<dbReference type="GO" id="GO:0019786">
    <property type="term" value="F:protein-phosphatidylethanolamide deconjugating activity"/>
    <property type="evidence" value="ECO:0007669"/>
    <property type="project" value="InterPro"/>
</dbReference>
<evidence type="ECO:0000256" key="10">
    <source>
        <dbReference type="ARBA" id="ARBA00023006"/>
    </source>
</evidence>
<evidence type="ECO:0000313" key="16">
    <source>
        <dbReference type="Proteomes" id="UP000217199"/>
    </source>
</evidence>
<keyword evidence="8" id="KW-0788">Thiol protease</keyword>
<feature type="compositionally biased region" description="Low complexity" evidence="13">
    <location>
        <begin position="872"/>
        <end position="892"/>
    </location>
</feature>
<feature type="region of interest" description="Disordered" evidence="13">
    <location>
        <begin position="757"/>
        <end position="993"/>
    </location>
</feature>
<reference evidence="15 16" key="1">
    <citation type="journal article" date="2017" name="Mol. Ecol.">
        <title>Comparative and population genomic landscape of Phellinus noxius: A hypervariable fungus causing root rot in trees.</title>
        <authorList>
            <person name="Chung C.L."/>
            <person name="Lee T.J."/>
            <person name="Akiba M."/>
            <person name="Lee H.H."/>
            <person name="Kuo T.H."/>
            <person name="Liu D."/>
            <person name="Ke H.M."/>
            <person name="Yokoi T."/>
            <person name="Roa M.B."/>
            <person name="Lu M.J."/>
            <person name="Chang Y.Y."/>
            <person name="Ann P.J."/>
            <person name="Tsai J.N."/>
            <person name="Chen C.Y."/>
            <person name="Tzean S.S."/>
            <person name="Ota Y."/>
            <person name="Hattori T."/>
            <person name="Sahashi N."/>
            <person name="Liou R.F."/>
            <person name="Kikuchi T."/>
            <person name="Tsai I.J."/>
        </authorList>
    </citation>
    <scope>NUCLEOTIDE SEQUENCE [LARGE SCALE GENOMIC DNA]</scope>
    <source>
        <strain evidence="15 16">FFPRI411160</strain>
    </source>
</reference>
<dbReference type="InParanoid" id="A0A286UPV6"/>
<dbReference type="PANTHER" id="PTHR22624:SF49">
    <property type="entry name" value="CYSTEINE PROTEASE"/>
    <property type="match status" value="1"/>
</dbReference>
<dbReference type="STRING" id="2282107.A0A286UPV6"/>
<evidence type="ECO:0000259" key="14">
    <source>
        <dbReference type="Pfam" id="PF03416"/>
    </source>
</evidence>
<evidence type="ECO:0000256" key="5">
    <source>
        <dbReference type="ARBA" id="ARBA00022490"/>
    </source>
</evidence>
<dbReference type="OrthoDB" id="2960936at2759"/>
<feature type="compositionally biased region" description="Basic and acidic residues" evidence="13">
    <location>
        <begin position="93"/>
        <end position="103"/>
    </location>
</feature>
<keyword evidence="7" id="KW-0378">Hydrolase</keyword>
<feature type="compositionally biased region" description="Pro residues" evidence="13">
    <location>
        <begin position="253"/>
        <end position="262"/>
    </location>
</feature>
<dbReference type="GO" id="GO:0000407">
    <property type="term" value="C:phagophore assembly site"/>
    <property type="evidence" value="ECO:0007669"/>
    <property type="project" value="UniProtKB-SubCell"/>
</dbReference>
<feature type="region of interest" description="Disordered" evidence="13">
    <location>
        <begin position="1"/>
        <end position="162"/>
    </location>
</feature>
<feature type="compositionally biased region" description="Low complexity" evidence="13">
    <location>
        <begin position="278"/>
        <end position="289"/>
    </location>
</feature>
<feature type="compositionally biased region" description="Polar residues" evidence="13">
    <location>
        <begin position="965"/>
        <end position="974"/>
    </location>
</feature>
<evidence type="ECO:0000256" key="11">
    <source>
        <dbReference type="ARBA" id="ARBA00029362"/>
    </source>
</evidence>
<evidence type="ECO:0000256" key="13">
    <source>
        <dbReference type="SAM" id="MobiDB-lite"/>
    </source>
</evidence>
<feature type="compositionally biased region" description="Polar residues" evidence="13">
    <location>
        <begin position="290"/>
        <end position="302"/>
    </location>
</feature>
<keyword evidence="4" id="KW-0813">Transport</keyword>
<comment type="catalytic activity">
    <reaction evidence="11">
        <text>[protein]-C-terminal L-amino acid-glycyl-phosphatidylethanolamide + H2O = [protein]-C-terminal L-amino acid-glycine + a 1,2-diacyl-sn-glycero-3-phosphoethanolamine</text>
        <dbReference type="Rhea" id="RHEA:67548"/>
        <dbReference type="Rhea" id="RHEA-COMP:17323"/>
        <dbReference type="Rhea" id="RHEA-COMP:17324"/>
        <dbReference type="ChEBI" id="CHEBI:15377"/>
        <dbReference type="ChEBI" id="CHEBI:64612"/>
        <dbReference type="ChEBI" id="CHEBI:172940"/>
        <dbReference type="ChEBI" id="CHEBI:172941"/>
    </reaction>
    <physiologicalReaction direction="left-to-right" evidence="11">
        <dbReference type="Rhea" id="RHEA:67549"/>
    </physiologicalReaction>
</comment>
<keyword evidence="6 15" id="KW-0645">Protease</keyword>
<dbReference type="GO" id="GO:0034727">
    <property type="term" value="P:piecemeal microautophagy of the nucleus"/>
    <property type="evidence" value="ECO:0007669"/>
    <property type="project" value="TreeGrafter"/>
</dbReference>
<dbReference type="PANTHER" id="PTHR22624">
    <property type="entry name" value="CYSTEINE PROTEASE ATG4"/>
    <property type="match status" value="1"/>
</dbReference>
<keyword evidence="5" id="KW-0963">Cytoplasm</keyword>
<dbReference type="GO" id="GO:0035973">
    <property type="term" value="P:aggrephagy"/>
    <property type="evidence" value="ECO:0007669"/>
    <property type="project" value="TreeGrafter"/>
</dbReference>
<dbReference type="EMBL" id="NBII01000002">
    <property type="protein sequence ID" value="PAV21612.1"/>
    <property type="molecule type" value="Genomic_DNA"/>
</dbReference>
<evidence type="ECO:0000256" key="4">
    <source>
        <dbReference type="ARBA" id="ARBA00022448"/>
    </source>
</evidence>
<organism evidence="15 16">
    <name type="scientific">Pyrrhoderma noxium</name>
    <dbReference type="NCBI Taxonomy" id="2282107"/>
    <lineage>
        <taxon>Eukaryota</taxon>
        <taxon>Fungi</taxon>
        <taxon>Dikarya</taxon>
        <taxon>Basidiomycota</taxon>
        <taxon>Agaricomycotina</taxon>
        <taxon>Agaricomycetes</taxon>
        <taxon>Hymenochaetales</taxon>
        <taxon>Hymenochaetaceae</taxon>
        <taxon>Pyrrhoderma</taxon>
    </lineage>
</organism>
<feature type="region of interest" description="Disordered" evidence="13">
    <location>
        <begin position="593"/>
        <end position="657"/>
    </location>
</feature>
<feature type="compositionally biased region" description="Low complexity" evidence="13">
    <location>
        <begin position="119"/>
        <end position="131"/>
    </location>
</feature>
<dbReference type="Pfam" id="PF03416">
    <property type="entry name" value="Peptidase_C54"/>
    <property type="match status" value="1"/>
</dbReference>
<feature type="compositionally biased region" description="Basic and acidic residues" evidence="13">
    <location>
        <begin position="908"/>
        <end position="928"/>
    </location>
</feature>
<gene>
    <name evidence="15" type="ORF">PNOK_0156900</name>
</gene>
<sequence>MSSNRPPRAPPTPSPTPGPQGSSKLPKFLQKTTRDRSKSVVEPIMQASSSTSMSADGSIASSSSSSIGSPSLDSYSTSSRHRGDRRISKLKGTLKELKDDRIAKLNSTESSNDDGTEDTPIIIEPSSSVSRSRTRSERPLSASSSDSHPAVNYYPAHSSSQRLSDMGTRLSGWFSHTFNTSSNDLSLPALIASTSPGATSPTRSRTPGLGLLTAARHGKGHLDKAVRYLLDSDAVPDKCTDSIWLLGVQHPGYEPPPPPSSSSPPASGRRSSLDMRRSSSIRNSVSSLRGATSSPEPSMQQRNLGAHWPPVFYSDFTSRIWCTYRSHYTPIRDQSLAHLEAEANGQPLPLASASPRKWTLLGGGEKGWTTDSGWGCMLRTGQSLLANALIHLHLGRDWRRPPHPVYTADYATYVKILTWFFDSPDPQCPFSVHRMALAGKDLGKDVGQWFGPSTAAGAIKTLVHAFGEAGLGVSVATDGVVYETDVLAASNAGPYMYRRHSRMTSSSPSTRRRRSAQPQNMLSPWGQRPVLVLVGIRLGIDCVNPVYYDALKTLYTFPQSVGISGGRPSSSYYFVGVQADNLFYLDPHHTRPTIPFRSPPSRGSHNLSPFSSPPDSPPSSFRDIHTIPPSPRHVKASSSISSYASQISPTPSQASVSGQSLFGGLDADQEHYITAYNPMELKTFHCDKVRKMPISSLDPSMLIGFLCRDERDWKDLRERISEMSKKYKAIFAIQDEPPSWPSDSDEMGMESVSDVEIDIDGPDDAFSLSPEPETKPEQDGEVDLLGDEKVELRNNKREENRSRQSEDATTEEDAADPLTPGPSSMSHAQAFEQGNHKEMEEDLLGDDEEWIDPSLPTPQPREAPNFPVLPLSTANSTATTASYVSASSSYSSMQDFPSGSAGRNGNGYREHTTDSDRDRRVHRRESSRAKNRSGRSSSRREVSSAQEYVPFPVVDDREPEDTDFQELSSQSGFSSPDGHVHLRSSSSASRTPIASVVTQASRFDHNNGAGSRIRNVFARDGGRTQSGGVRGIVDDINDF</sequence>
<dbReference type="GO" id="GO:0004197">
    <property type="term" value="F:cysteine-type endopeptidase activity"/>
    <property type="evidence" value="ECO:0007669"/>
    <property type="project" value="TreeGrafter"/>
</dbReference>
<evidence type="ECO:0000256" key="9">
    <source>
        <dbReference type="ARBA" id="ARBA00022927"/>
    </source>
</evidence>
<dbReference type="GO" id="GO:0016485">
    <property type="term" value="P:protein processing"/>
    <property type="evidence" value="ECO:0007669"/>
    <property type="project" value="TreeGrafter"/>
</dbReference>
<name>A0A286UPV6_9AGAM</name>